<protein>
    <submittedName>
        <fullName evidence="2">Uncharacterized protein</fullName>
    </submittedName>
</protein>
<reference evidence="2 3" key="1">
    <citation type="journal article" date="2018" name="Mol. Plant">
        <title>The genome of Artemisia annua provides insight into the evolution of Asteraceae family and artemisinin biosynthesis.</title>
        <authorList>
            <person name="Shen Q."/>
            <person name="Zhang L."/>
            <person name="Liao Z."/>
            <person name="Wang S."/>
            <person name="Yan T."/>
            <person name="Shi P."/>
            <person name="Liu M."/>
            <person name="Fu X."/>
            <person name="Pan Q."/>
            <person name="Wang Y."/>
            <person name="Lv Z."/>
            <person name="Lu X."/>
            <person name="Zhang F."/>
            <person name="Jiang W."/>
            <person name="Ma Y."/>
            <person name="Chen M."/>
            <person name="Hao X."/>
            <person name="Li L."/>
            <person name="Tang Y."/>
            <person name="Lv G."/>
            <person name="Zhou Y."/>
            <person name="Sun X."/>
            <person name="Brodelius P.E."/>
            <person name="Rose J.K.C."/>
            <person name="Tang K."/>
        </authorList>
    </citation>
    <scope>NUCLEOTIDE SEQUENCE [LARGE SCALE GENOMIC DNA]</scope>
    <source>
        <strain evidence="3">cv. Huhao1</strain>
        <tissue evidence="2">Leaf</tissue>
    </source>
</reference>
<gene>
    <name evidence="2" type="ORF">CTI12_AA258630</name>
</gene>
<evidence type="ECO:0000313" key="3">
    <source>
        <dbReference type="Proteomes" id="UP000245207"/>
    </source>
</evidence>
<feature type="region of interest" description="Disordered" evidence="1">
    <location>
        <begin position="29"/>
        <end position="58"/>
    </location>
</feature>
<dbReference type="AlphaFoldDB" id="A0A2U1NJM2"/>
<evidence type="ECO:0000313" key="2">
    <source>
        <dbReference type="EMBL" id="PWA73713.1"/>
    </source>
</evidence>
<name>A0A2U1NJM2_ARTAN</name>
<evidence type="ECO:0000256" key="1">
    <source>
        <dbReference type="SAM" id="MobiDB-lite"/>
    </source>
</evidence>
<feature type="compositionally biased region" description="Basic and acidic residues" evidence="1">
    <location>
        <begin position="44"/>
        <end position="58"/>
    </location>
</feature>
<accession>A0A2U1NJM2</accession>
<sequence length="106" mass="12059">MLFPALLHLPTSKVPPLHLLQEIPLTHMLPTPSHQSKAHKKNHLTVEKEKGDAQVDPVAVKDRKEAQNWTKLNPLTEKAQRETLEEPWKAYIKGPPHLAKTVLVFL</sequence>
<proteinExistence type="predicted"/>
<dbReference type="EMBL" id="PKPP01002692">
    <property type="protein sequence ID" value="PWA73713.1"/>
    <property type="molecule type" value="Genomic_DNA"/>
</dbReference>
<organism evidence="2 3">
    <name type="scientific">Artemisia annua</name>
    <name type="common">Sweet wormwood</name>
    <dbReference type="NCBI Taxonomy" id="35608"/>
    <lineage>
        <taxon>Eukaryota</taxon>
        <taxon>Viridiplantae</taxon>
        <taxon>Streptophyta</taxon>
        <taxon>Embryophyta</taxon>
        <taxon>Tracheophyta</taxon>
        <taxon>Spermatophyta</taxon>
        <taxon>Magnoliopsida</taxon>
        <taxon>eudicotyledons</taxon>
        <taxon>Gunneridae</taxon>
        <taxon>Pentapetalae</taxon>
        <taxon>asterids</taxon>
        <taxon>campanulids</taxon>
        <taxon>Asterales</taxon>
        <taxon>Asteraceae</taxon>
        <taxon>Asteroideae</taxon>
        <taxon>Anthemideae</taxon>
        <taxon>Artemisiinae</taxon>
        <taxon>Artemisia</taxon>
    </lineage>
</organism>
<comment type="caution">
    <text evidence="2">The sequence shown here is derived from an EMBL/GenBank/DDBJ whole genome shotgun (WGS) entry which is preliminary data.</text>
</comment>
<keyword evidence="3" id="KW-1185">Reference proteome</keyword>
<dbReference type="Proteomes" id="UP000245207">
    <property type="component" value="Unassembled WGS sequence"/>
</dbReference>